<dbReference type="Proteomes" id="UP001318321">
    <property type="component" value="Unassembled WGS sequence"/>
</dbReference>
<dbReference type="RefSeq" id="WP_167120394.1">
    <property type="nucleotide sequence ID" value="NZ_JAAQTO010000073.1"/>
</dbReference>
<accession>A0ABX0PXC1</accession>
<comment type="caution">
    <text evidence="8">The sequence shown here is derived from an EMBL/GenBank/DDBJ whole genome shotgun (WGS) entry which is preliminary data.</text>
</comment>
<dbReference type="NCBIfam" id="NF009560">
    <property type="entry name" value="PRK13017.1"/>
    <property type="match status" value="1"/>
</dbReference>
<keyword evidence="4" id="KW-0411">Iron-sulfur</keyword>
<keyword evidence="2" id="KW-0479">Metal-binding</keyword>
<evidence type="ECO:0000256" key="1">
    <source>
        <dbReference type="ARBA" id="ARBA00006486"/>
    </source>
</evidence>
<dbReference type="InterPro" id="IPR042096">
    <property type="entry name" value="Dihydro-acid_dehy_C"/>
</dbReference>
<name>A0ABX0PXC1_9GAMM</name>
<evidence type="ECO:0000256" key="3">
    <source>
        <dbReference type="ARBA" id="ARBA00023004"/>
    </source>
</evidence>
<protein>
    <submittedName>
        <fullName evidence="8">Dihydroxy-acid dehydratase</fullName>
    </submittedName>
</protein>
<keyword evidence="9" id="KW-1185">Reference proteome</keyword>
<proteinExistence type="inferred from homology"/>
<reference evidence="8 9" key="1">
    <citation type="submission" date="2020-03" db="EMBL/GenBank/DDBJ databases">
        <title>Identification of Halomonas strains.</title>
        <authorList>
            <person name="Xiao Z."/>
            <person name="Dong F."/>
            <person name="Wang Z."/>
            <person name="Zhao J.-Y."/>
        </authorList>
    </citation>
    <scope>NUCLEOTIDE SEQUENCE [LARGE SCALE GENOMIC DNA]</scope>
    <source>
        <strain evidence="8 9">DX6</strain>
    </source>
</reference>
<sequence>MTDRKRPLRSAQWFGTADKNGFMYRSWMKNQGIPDHEFEGKPIIGICNTWSELTPCNAHFRKLAEHVKKGVLEAGGYPVEFPVFSNGESLLRPTAMFTRNLASMDVEESIRGNPLDAVVLLVGCDKTTPALLMGAASCDIPTIVVTGGPMLNGKHEGKDIGSGTVVWQLSEQVKAGKISIHDFMAAEAGMSRSAGTCNTMGTASTMACMAESLGTSLPHNAAIPAVDSRRYVLAHLSGNRIVEMVEEDLTLSKVLTKEAFENAIRANAAIGGSTNAVIHLKAIAGRIGVELDLDDWSRVGRGTPTIVDLQPSGRFLMEEFYYAGGLPAVLRRLGEADRLPHKDALTVNGKTLWDNVKEAPLYNDEVIRPLDNPLREDGGMCVLHGNLAPRGAVLKPSAASPELMTHRGRAVVFEDFDDYKARINDPELEVDASSVLVMKNCGPRGYYGMAEVGNMGLPAKLLEQGVTDMVRISDARMSGTAYGTVVLHVAPESAAGGPLAAVRSGDWIELDCDAGTLHLDISDAELEARLAESDPTAQSSRIASDGGYRQLYIERVLQADEGCDFDFLVGCRGAEVPRHSH</sequence>
<dbReference type="Pfam" id="PF00920">
    <property type="entry name" value="ILVD_EDD_N"/>
    <property type="match status" value="1"/>
</dbReference>
<dbReference type="SUPFAM" id="SSF143975">
    <property type="entry name" value="IlvD/EDD N-terminal domain-like"/>
    <property type="match status" value="1"/>
</dbReference>
<evidence type="ECO:0000259" key="6">
    <source>
        <dbReference type="Pfam" id="PF00920"/>
    </source>
</evidence>
<dbReference type="InterPro" id="IPR037237">
    <property type="entry name" value="IlvD/EDD_N"/>
</dbReference>
<dbReference type="PANTHER" id="PTHR43183">
    <property type="entry name" value="HYPOTHETICAL DIHYDROXYACID DEHYDRATASE (EUROFUNG)-RELATED"/>
    <property type="match status" value="1"/>
</dbReference>
<feature type="domain" description="Dihydroxy-acid/6-phosphogluconate dehydratase N-terminal" evidence="6">
    <location>
        <begin position="41"/>
        <end position="355"/>
    </location>
</feature>
<evidence type="ECO:0000256" key="5">
    <source>
        <dbReference type="ARBA" id="ARBA00023239"/>
    </source>
</evidence>
<evidence type="ECO:0000259" key="7">
    <source>
        <dbReference type="Pfam" id="PF24877"/>
    </source>
</evidence>
<evidence type="ECO:0000313" key="8">
    <source>
        <dbReference type="EMBL" id="NIC08105.1"/>
    </source>
</evidence>
<dbReference type="EMBL" id="JAAQTO010000073">
    <property type="protein sequence ID" value="NIC08105.1"/>
    <property type="molecule type" value="Genomic_DNA"/>
</dbReference>
<comment type="similarity">
    <text evidence="1">Belongs to the IlvD/Edd family.</text>
</comment>
<evidence type="ECO:0000256" key="4">
    <source>
        <dbReference type="ARBA" id="ARBA00023014"/>
    </source>
</evidence>
<dbReference type="InterPro" id="IPR056740">
    <property type="entry name" value="ILV_EDD_C"/>
</dbReference>
<gene>
    <name evidence="8" type="ORF">HBJ55_22035</name>
</gene>
<evidence type="ECO:0000256" key="2">
    <source>
        <dbReference type="ARBA" id="ARBA00022723"/>
    </source>
</evidence>
<organism evidence="8 9">
    <name type="scientific">Billgrantia bachuensis</name>
    <dbReference type="NCBI Taxonomy" id="2717286"/>
    <lineage>
        <taxon>Bacteria</taxon>
        <taxon>Pseudomonadati</taxon>
        <taxon>Pseudomonadota</taxon>
        <taxon>Gammaproteobacteria</taxon>
        <taxon>Oceanospirillales</taxon>
        <taxon>Halomonadaceae</taxon>
        <taxon>Billgrantia</taxon>
    </lineage>
</organism>
<dbReference type="SUPFAM" id="SSF52016">
    <property type="entry name" value="LeuD/IlvD-like"/>
    <property type="match status" value="1"/>
</dbReference>
<dbReference type="Gene3D" id="3.50.30.80">
    <property type="entry name" value="IlvD/EDD C-terminal domain-like"/>
    <property type="match status" value="1"/>
</dbReference>
<keyword evidence="3" id="KW-0408">Iron</keyword>
<evidence type="ECO:0000313" key="9">
    <source>
        <dbReference type="Proteomes" id="UP001318321"/>
    </source>
</evidence>
<dbReference type="InterPro" id="IPR052352">
    <property type="entry name" value="Sugar_Degrad_Dehydratases"/>
</dbReference>
<dbReference type="PROSITE" id="PS00886">
    <property type="entry name" value="ILVD_EDD_1"/>
    <property type="match status" value="1"/>
</dbReference>
<dbReference type="InterPro" id="IPR000581">
    <property type="entry name" value="ILV_EDD_N"/>
</dbReference>
<feature type="domain" description="Dihydroxy-acid/6-phosphogluconate dehydratase C-terminal" evidence="7">
    <location>
        <begin position="365"/>
        <end position="563"/>
    </location>
</feature>
<dbReference type="PANTHER" id="PTHR43183:SF1">
    <property type="entry name" value="HYPOTHETICAL DIHYDROXY-ACID DEHYDRATASE (EUROFUNG)-RELATED"/>
    <property type="match status" value="1"/>
</dbReference>
<dbReference type="NCBIfam" id="NF004784">
    <property type="entry name" value="PRK06131.1"/>
    <property type="match status" value="1"/>
</dbReference>
<dbReference type="InterPro" id="IPR020558">
    <property type="entry name" value="DiOHA_6PGluconate_deHydtase_CS"/>
</dbReference>
<keyword evidence="5" id="KW-0456">Lyase</keyword>
<dbReference type="Pfam" id="PF24877">
    <property type="entry name" value="ILV_EDD_C"/>
    <property type="match status" value="1"/>
</dbReference>